<keyword evidence="3" id="KW-1185">Reference proteome</keyword>
<dbReference type="InterPro" id="IPR001375">
    <property type="entry name" value="Peptidase_S9_cat"/>
</dbReference>
<dbReference type="SUPFAM" id="SSF53474">
    <property type="entry name" value="alpha/beta-Hydrolases"/>
    <property type="match status" value="1"/>
</dbReference>
<dbReference type="EMBL" id="CP010803">
    <property type="protein sequence ID" value="AJY47846.1"/>
    <property type="molecule type" value="Genomic_DNA"/>
</dbReference>
<dbReference type="RefSeq" id="WP_045684578.1">
    <property type="nucleotide sequence ID" value="NZ_CP010803.1"/>
</dbReference>
<accession>A0A0D5LUY0</accession>
<dbReference type="Proteomes" id="UP000032611">
    <property type="component" value="Chromosome"/>
</dbReference>
<dbReference type="HOGENOM" id="CLU_012494_5_0_5"/>
<feature type="domain" description="Peptidase S9 prolyl oligopeptidase catalytic" evidence="1">
    <location>
        <begin position="96"/>
        <end position="262"/>
    </location>
</feature>
<dbReference type="Pfam" id="PF00326">
    <property type="entry name" value="Peptidase_S9"/>
    <property type="match status" value="1"/>
</dbReference>
<evidence type="ECO:0000313" key="2">
    <source>
        <dbReference type="EMBL" id="AJY47846.1"/>
    </source>
</evidence>
<proteinExistence type="predicted"/>
<reference evidence="2 3" key="1">
    <citation type="journal article" date="2015" name="Genome Announc.">
        <title>Complete genome sequence of Martelella endophytica YC6887, which has antifungal activity associated with a halophyte.</title>
        <authorList>
            <person name="Khan A."/>
            <person name="Khan H."/>
            <person name="Chung E.J."/>
            <person name="Hossain M.T."/>
            <person name="Chung Y.R."/>
        </authorList>
    </citation>
    <scope>NUCLEOTIDE SEQUENCE [LARGE SCALE GENOMIC DNA]</scope>
    <source>
        <strain evidence="2">YC6887</strain>
    </source>
</reference>
<dbReference type="GO" id="GO:0006508">
    <property type="term" value="P:proteolysis"/>
    <property type="evidence" value="ECO:0007669"/>
    <property type="project" value="InterPro"/>
</dbReference>
<dbReference type="OrthoDB" id="7840506at2"/>
<name>A0A0D5LUY0_MAREN</name>
<dbReference type="KEGG" id="mey:TM49_01380"/>
<evidence type="ECO:0000313" key="3">
    <source>
        <dbReference type="Proteomes" id="UP000032611"/>
    </source>
</evidence>
<organism evidence="2 3">
    <name type="scientific">Martelella endophytica</name>
    <dbReference type="NCBI Taxonomy" id="1486262"/>
    <lineage>
        <taxon>Bacteria</taxon>
        <taxon>Pseudomonadati</taxon>
        <taxon>Pseudomonadota</taxon>
        <taxon>Alphaproteobacteria</taxon>
        <taxon>Hyphomicrobiales</taxon>
        <taxon>Aurantimonadaceae</taxon>
        <taxon>Martelella</taxon>
    </lineage>
</organism>
<sequence length="264" mass="28650">MPFPDITILRQGAENRLEGEAPNRFFANVHRPELHAFTVDRPCARALVYAGGGYTRLFYDKEGVEVARWLNGIGVDAHVLVHRLPGAPTGDGGVHPKDVALSDGLAALDHLAKTGPDLPLFHVGLSSGGHLAGVMACQQHRLMAQGAVIGYAPLNANHRNHKFPPGKPDYPPVEKQDFYDDWPVGLAGHPHAHPKMPVFLAYALNDRSVPVEHALRLVETAAAEGLAVDAHVFAAAPHGFALRDRTGTHAAWTELALDWMRRLT</sequence>
<dbReference type="GO" id="GO:0008236">
    <property type="term" value="F:serine-type peptidase activity"/>
    <property type="evidence" value="ECO:0007669"/>
    <property type="project" value="InterPro"/>
</dbReference>
<dbReference type="AlphaFoldDB" id="A0A0D5LUY0"/>
<dbReference type="Gene3D" id="3.40.50.1820">
    <property type="entry name" value="alpha/beta hydrolase"/>
    <property type="match status" value="1"/>
</dbReference>
<evidence type="ECO:0000259" key="1">
    <source>
        <dbReference type="Pfam" id="PF00326"/>
    </source>
</evidence>
<dbReference type="STRING" id="1486262.TM49_01380"/>
<gene>
    <name evidence="2" type="ORF">TM49_01380</name>
</gene>
<protein>
    <submittedName>
        <fullName evidence="2">Pectin acetylesterase</fullName>
    </submittedName>
</protein>
<dbReference type="InterPro" id="IPR029058">
    <property type="entry name" value="AB_hydrolase_fold"/>
</dbReference>
<dbReference type="PATRIC" id="fig|1486262.3.peg.285"/>